<reference evidence="1 2" key="1">
    <citation type="submission" date="2021-06" db="EMBL/GenBank/DDBJ databases">
        <authorList>
            <person name="Palmer J.M."/>
        </authorList>
    </citation>
    <scope>NUCLEOTIDE SEQUENCE [LARGE SCALE GENOMIC DNA]</scope>
    <source>
        <strain evidence="1 2">XC_2019</strain>
        <tissue evidence="1">Muscle</tissue>
    </source>
</reference>
<dbReference type="EMBL" id="JAHRIN010000986">
    <property type="protein sequence ID" value="MEQ2191608.1"/>
    <property type="molecule type" value="Genomic_DNA"/>
</dbReference>
<name>A0ABV0Q7Z1_9TELE</name>
<organism evidence="1 2">
    <name type="scientific">Xenoophorus captivus</name>
    <dbReference type="NCBI Taxonomy" id="1517983"/>
    <lineage>
        <taxon>Eukaryota</taxon>
        <taxon>Metazoa</taxon>
        <taxon>Chordata</taxon>
        <taxon>Craniata</taxon>
        <taxon>Vertebrata</taxon>
        <taxon>Euteleostomi</taxon>
        <taxon>Actinopterygii</taxon>
        <taxon>Neopterygii</taxon>
        <taxon>Teleostei</taxon>
        <taxon>Neoteleostei</taxon>
        <taxon>Acanthomorphata</taxon>
        <taxon>Ovalentaria</taxon>
        <taxon>Atherinomorphae</taxon>
        <taxon>Cyprinodontiformes</taxon>
        <taxon>Goodeidae</taxon>
        <taxon>Xenoophorus</taxon>
    </lineage>
</organism>
<accession>A0ABV0Q7Z1</accession>
<comment type="caution">
    <text evidence="1">The sequence shown here is derived from an EMBL/GenBank/DDBJ whole genome shotgun (WGS) entry which is preliminary data.</text>
</comment>
<keyword evidence="2" id="KW-1185">Reference proteome</keyword>
<feature type="non-terminal residue" evidence="1">
    <location>
        <position position="84"/>
    </location>
</feature>
<sequence length="84" mass="9319">MFNRVPISGKLSVGDVVKVLEKRFPYVEVSSVLGGDSSYDSNRKGELATDHDVVDFIMTQPNVVPRINSRVLSTSRTYLDLSNT</sequence>
<evidence type="ECO:0000313" key="2">
    <source>
        <dbReference type="Proteomes" id="UP001434883"/>
    </source>
</evidence>
<dbReference type="Proteomes" id="UP001434883">
    <property type="component" value="Unassembled WGS sequence"/>
</dbReference>
<gene>
    <name evidence="1" type="ORF">XENOCAPTIV_030940</name>
</gene>
<evidence type="ECO:0000313" key="1">
    <source>
        <dbReference type="EMBL" id="MEQ2191608.1"/>
    </source>
</evidence>
<proteinExistence type="predicted"/>
<protein>
    <submittedName>
        <fullName evidence="1">Uncharacterized protein</fullName>
    </submittedName>
</protein>